<protein>
    <recommendedName>
        <fullName evidence="3">J domain-containing protein</fullName>
    </recommendedName>
</protein>
<evidence type="ECO:0000259" key="3">
    <source>
        <dbReference type="Pfam" id="PF00226"/>
    </source>
</evidence>
<dbReference type="RefSeq" id="WP_228104275.1">
    <property type="nucleotide sequence ID" value="NZ_CP101637.1"/>
</dbReference>
<evidence type="ECO:0000313" key="4">
    <source>
        <dbReference type="EMBL" id="WMT80008.1"/>
    </source>
</evidence>
<evidence type="ECO:0000256" key="1">
    <source>
        <dbReference type="ARBA" id="ARBA00022705"/>
    </source>
</evidence>
<dbReference type="InterPro" id="IPR036869">
    <property type="entry name" value="J_dom_sf"/>
</dbReference>
<keyword evidence="1" id="KW-0235">DNA replication</keyword>
<dbReference type="Pfam" id="PF00226">
    <property type="entry name" value="DnaJ"/>
    <property type="match status" value="1"/>
</dbReference>
<evidence type="ECO:0000313" key="5">
    <source>
        <dbReference type="Proteomes" id="UP001235030"/>
    </source>
</evidence>
<dbReference type="SUPFAM" id="SSF46565">
    <property type="entry name" value="Chaperone J-domain"/>
    <property type="match status" value="1"/>
</dbReference>
<dbReference type="CDD" id="cd06257">
    <property type="entry name" value="DnaJ"/>
    <property type="match status" value="1"/>
</dbReference>
<organism evidence="4 5">
    <name type="scientific">Terrisporobacter mayombei</name>
    <dbReference type="NCBI Taxonomy" id="1541"/>
    <lineage>
        <taxon>Bacteria</taxon>
        <taxon>Bacillati</taxon>
        <taxon>Bacillota</taxon>
        <taxon>Clostridia</taxon>
        <taxon>Peptostreptococcales</taxon>
        <taxon>Peptostreptococcaceae</taxon>
        <taxon>Terrisporobacter</taxon>
    </lineage>
</organism>
<proteinExistence type="predicted"/>
<evidence type="ECO:0000256" key="2">
    <source>
        <dbReference type="SAM" id="Coils"/>
    </source>
</evidence>
<keyword evidence="2" id="KW-0175">Coiled coil</keyword>
<dbReference type="InterPro" id="IPR001623">
    <property type="entry name" value="DnaJ_domain"/>
</dbReference>
<sequence>MNIIMLKEYKKLKETQEELSLKYIELVEKQEDILYKKKNYLEAKYLGHFGYLYKLKLKLEIEIRRNKRKISLIQALINRNEKVEINKIEIILQEEMKEFEEELRQYQFKVDFSRELLKSPIITDEELKEVKSIFRKLAKKLHPDINKNQNERSKNLWEQLQKAYKNNDLATLRLLANIIDDENYNVDNANSLEKLKKDIQMLKEKIDEIILNLKNFETRFPFNIEEKLEDVNWLDEEKTIITKEINNLKERSKVYKEKLKEMERYYE</sequence>
<feature type="domain" description="J" evidence="3">
    <location>
        <begin position="125"/>
        <end position="165"/>
    </location>
</feature>
<dbReference type="EMBL" id="CP101637">
    <property type="protein sequence ID" value="WMT80008.1"/>
    <property type="molecule type" value="Genomic_DNA"/>
</dbReference>
<feature type="coiled-coil region" evidence="2">
    <location>
        <begin position="89"/>
        <end position="116"/>
    </location>
</feature>
<reference evidence="4 5" key="1">
    <citation type="submission" date="2022-07" db="EMBL/GenBank/DDBJ databases">
        <title>Genome sequence of Terrisporobacter mayombei DSM6539.</title>
        <authorList>
            <person name="Boeer T."/>
            <person name="Bengelsdorf F.R."/>
            <person name="Daniel R."/>
            <person name="Poehlein A."/>
        </authorList>
    </citation>
    <scope>NUCLEOTIDE SEQUENCE [LARGE SCALE GENOMIC DNA]</scope>
    <source>
        <strain evidence="4 5">DSM 6539</strain>
    </source>
</reference>
<dbReference type="Gene3D" id="1.10.287.110">
    <property type="entry name" value="DnaJ domain"/>
    <property type="match status" value="1"/>
</dbReference>
<keyword evidence="5" id="KW-1185">Reference proteome</keyword>
<feature type="coiled-coil region" evidence="2">
    <location>
        <begin position="185"/>
        <end position="219"/>
    </location>
</feature>
<gene>
    <name evidence="4" type="ORF">TEMA_02820</name>
</gene>
<accession>A0ABY9PXK8</accession>
<name>A0ABY9PXK8_9FIRM</name>
<dbReference type="Proteomes" id="UP001235030">
    <property type="component" value="Chromosome"/>
</dbReference>